<dbReference type="Proteomes" id="UP000002059">
    <property type="component" value="Partially assembled WGS sequence"/>
</dbReference>
<dbReference type="RefSeq" id="XP_002797470.1">
    <property type="nucleotide sequence ID" value="XM_002797424.1"/>
</dbReference>
<organism evidence="2 3">
    <name type="scientific">Paracoccidioides lutzii (strain ATCC MYA-826 / Pb01)</name>
    <name type="common">Paracoccidioides brasiliensis</name>
    <dbReference type="NCBI Taxonomy" id="502779"/>
    <lineage>
        <taxon>Eukaryota</taxon>
        <taxon>Fungi</taxon>
        <taxon>Dikarya</taxon>
        <taxon>Ascomycota</taxon>
        <taxon>Pezizomycotina</taxon>
        <taxon>Eurotiomycetes</taxon>
        <taxon>Eurotiomycetidae</taxon>
        <taxon>Onygenales</taxon>
        <taxon>Ajellomycetaceae</taxon>
        <taxon>Paracoccidioides</taxon>
    </lineage>
</organism>
<dbReference type="AlphaFoldDB" id="C1GNB4"/>
<name>C1GNB4_PARBA</name>
<dbReference type="GeneID" id="9100956"/>
<evidence type="ECO:0000313" key="3">
    <source>
        <dbReference type="Proteomes" id="UP000002059"/>
    </source>
</evidence>
<feature type="region of interest" description="Disordered" evidence="1">
    <location>
        <begin position="33"/>
        <end position="59"/>
    </location>
</feature>
<evidence type="ECO:0000313" key="2">
    <source>
        <dbReference type="EMBL" id="EEH35686.1"/>
    </source>
</evidence>
<dbReference type="VEuPathDB" id="FungiDB:PAAG_00009"/>
<gene>
    <name evidence="2" type="ORF">PAAG_00009</name>
</gene>
<keyword evidence="3" id="KW-1185">Reference proteome</keyword>
<proteinExistence type="predicted"/>
<dbReference type="KEGG" id="pbl:PAAG_00009"/>
<evidence type="ECO:0000256" key="1">
    <source>
        <dbReference type="SAM" id="MobiDB-lite"/>
    </source>
</evidence>
<accession>C1GNB4</accession>
<dbReference type="EMBL" id="KN293992">
    <property type="protein sequence ID" value="EEH35686.1"/>
    <property type="molecule type" value="Genomic_DNA"/>
</dbReference>
<dbReference type="HOGENOM" id="CLU_2159138_0_0_1"/>
<protein>
    <submittedName>
        <fullName evidence="2">Uncharacterized protein</fullName>
    </submittedName>
</protein>
<feature type="compositionally biased region" description="Polar residues" evidence="1">
    <location>
        <begin position="33"/>
        <end position="43"/>
    </location>
</feature>
<sequence>MPAYTGSEPPRVSRSLSVRLPSFAELDAASQTYESDLPNSTEWNRNHADALPTMGRPSEGHGWRDYRRRGLIPIIAVQLEFDTAAFDFRDMLMACIFALVPSREAHFYGSP</sequence>
<reference evidence="2 3" key="1">
    <citation type="journal article" date="2011" name="PLoS Genet.">
        <title>Comparative genomic analysis of human fungal pathogens causing paracoccidioidomycosis.</title>
        <authorList>
            <person name="Desjardins C.A."/>
            <person name="Champion M.D."/>
            <person name="Holder J.W."/>
            <person name="Muszewska A."/>
            <person name="Goldberg J."/>
            <person name="Bailao A.M."/>
            <person name="Brigido M.M."/>
            <person name="Ferreira M.E."/>
            <person name="Garcia A.M."/>
            <person name="Grynberg M."/>
            <person name="Gujja S."/>
            <person name="Heiman D.I."/>
            <person name="Henn M.R."/>
            <person name="Kodira C.D."/>
            <person name="Leon-Narvaez H."/>
            <person name="Longo L.V."/>
            <person name="Ma L.J."/>
            <person name="Malavazi I."/>
            <person name="Matsuo A.L."/>
            <person name="Morais F.V."/>
            <person name="Pereira M."/>
            <person name="Rodriguez-Brito S."/>
            <person name="Sakthikumar S."/>
            <person name="Salem-Izacc S.M."/>
            <person name="Sykes S.M."/>
            <person name="Teixeira M.M."/>
            <person name="Vallejo M.C."/>
            <person name="Walter M.E."/>
            <person name="Yandava C."/>
            <person name="Young S."/>
            <person name="Zeng Q."/>
            <person name="Zucker J."/>
            <person name="Felipe M.S."/>
            <person name="Goldman G.H."/>
            <person name="Haas B.J."/>
            <person name="McEwen J.G."/>
            <person name="Nino-Vega G."/>
            <person name="Puccia R."/>
            <person name="San-Blas G."/>
            <person name="Soares C.M."/>
            <person name="Birren B.W."/>
            <person name="Cuomo C.A."/>
        </authorList>
    </citation>
    <scope>NUCLEOTIDE SEQUENCE [LARGE SCALE GENOMIC DNA]</scope>
    <source>
        <strain evidence="3">ATCC MYA-826 / Pb01</strain>
    </source>
</reference>